<sequence length="73" mass="8354">MKDSQEIQARQSFDAIFVDCPTRKAHGNDLEPDLYIQKNAEVSSFWAHSENSLSKLKYETTDELKVEIHDAAL</sequence>
<proteinExistence type="predicted"/>
<comment type="caution">
    <text evidence="1">The sequence shown here is derived from an EMBL/GenBank/DDBJ whole genome shotgun (WGS) entry which is preliminary data.</text>
</comment>
<reference evidence="1 2" key="1">
    <citation type="submission" date="2013-11" db="EMBL/GenBank/DDBJ databases">
        <title>The Genome Sequence of Phytophthora parasitica P1976.</title>
        <authorList>
            <consortium name="The Broad Institute Genomics Platform"/>
            <person name="Russ C."/>
            <person name="Tyler B."/>
            <person name="Panabieres F."/>
            <person name="Shan W."/>
            <person name="Tripathy S."/>
            <person name="Grunwald N."/>
            <person name="Machado M."/>
            <person name="Johnson C.S."/>
            <person name="Walker B."/>
            <person name="Young S."/>
            <person name="Zeng Q."/>
            <person name="Gargeya S."/>
            <person name="Fitzgerald M."/>
            <person name="Haas B."/>
            <person name="Abouelleil A."/>
            <person name="Allen A.W."/>
            <person name="Alvarado L."/>
            <person name="Arachchi H.M."/>
            <person name="Berlin A.M."/>
            <person name="Chapman S.B."/>
            <person name="Gainer-Dewar J."/>
            <person name="Goldberg J."/>
            <person name="Griggs A."/>
            <person name="Gujja S."/>
            <person name="Hansen M."/>
            <person name="Howarth C."/>
            <person name="Imamovic A."/>
            <person name="Ireland A."/>
            <person name="Larimer J."/>
            <person name="McCowan C."/>
            <person name="Murphy C."/>
            <person name="Pearson M."/>
            <person name="Poon T.W."/>
            <person name="Priest M."/>
            <person name="Roberts A."/>
            <person name="Saif S."/>
            <person name="Shea T."/>
            <person name="Sisk P."/>
            <person name="Sykes S."/>
            <person name="Wortman J."/>
            <person name="Nusbaum C."/>
            <person name="Birren B."/>
        </authorList>
    </citation>
    <scope>NUCLEOTIDE SEQUENCE [LARGE SCALE GENOMIC DNA]</scope>
    <source>
        <strain evidence="1 2">P1976</strain>
    </source>
</reference>
<accession>A0A081A2C8</accession>
<evidence type="ECO:0000313" key="1">
    <source>
        <dbReference type="EMBL" id="ETO73039.1"/>
    </source>
</evidence>
<gene>
    <name evidence="1" type="ORF">F444_10993</name>
</gene>
<dbReference type="AlphaFoldDB" id="A0A081A2C8"/>
<name>A0A081A2C8_PHYNI</name>
<organism evidence="1 2">
    <name type="scientific">Phytophthora nicotianae P1976</name>
    <dbReference type="NCBI Taxonomy" id="1317066"/>
    <lineage>
        <taxon>Eukaryota</taxon>
        <taxon>Sar</taxon>
        <taxon>Stramenopiles</taxon>
        <taxon>Oomycota</taxon>
        <taxon>Peronosporomycetes</taxon>
        <taxon>Peronosporales</taxon>
        <taxon>Peronosporaceae</taxon>
        <taxon>Phytophthora</taxon>
    </lineage>
</organism>
<dbReference type="EMBL" id="ANJA01001984">
    <property type="protein sequence ID" value="ETO73039.1"/>
    <property type="molecule type" value="Genomic_DNA"/>
</dbReference>
<dbReference type="Proteomes" id="UP000028582">
    <property type="component" value="Unassembled WGS sequence"/>
</dbReference>
<protein>
    <submittedName>
        <fullName evidence="1">Uncharacterized protein</fullName>
    </submittedName>
</protein>
<evidence type="ECO:0000313" key="2">
    <source>
        <dbReference type="Proteomes" id="UP000028582"/>
    </source>
</evidence>